<dbReference type="Gene3D" id="3.40.50.1820">
    <property type="entry name" value="alpha/beta hydrolase"/>
    <property type="match status" value="1"/>
</dbReference>
<evidence type="ECO:0000313" key="4">
    <source>
        <dbReference type="Proteomes" id="UP000603200"/>
    </source>
</evidence>
<gene>
    <name evidence="3" type="ORF">Ahu01nite_096860</name>
</gene>
<feature type="domain" description="AB hydrolase-1" evidence="2">
    <location>
        <begin position="68"/>
        <end position="293"/>
    </location>
</feature>
<dbReference type="EMBL" id="BOMN01000147">
    <property type="protein sequence ID" value="GIE26584.1"/>
    <property type="molecule type" value="Genomic_DNA"/>
</dbReference>
<dbReference type="Proteomes" id="UP000603200">
    <property type="component" value="Unassembled WGS sequence"/>
</dbReference>
<dbReference type="InterPro" id="IPR050266">
    <property type="entry name" value="AB_hydrolase_sf"/>
</dbReference>
<dbReference type="InterPro" id="IPR029058">
    <property type="entry name" value="AB_hydrolase_fold"/>
</dbReference>
<keyword evidence="4" id="KW-1185">Reference proteome</keyword>
<organism evidence="3 4">
    <name type="scientific">Winogradskya humida</name>
    <dbReference type="NCBI Taxonomy" id="113566"/>
    <lineage>
        <taxon>Bacteria</taxon>
        <taxon>Bacillati</taxon>
        <taxon>Actinomycetota</taxon>
        <taxon>Actinomycetes</taxon>
        <taxon>Micromonosporales</taxon>
        <taxon>Micromonosporaceae</taxon>
        <taxon>Winogradskya</taxon>
    </lineage>
</organism>
<reference evidence="3 4" key="1">
    <citation type="submission" date="2021-01" db="EMBL/GenBank/DDBJ databases">
        <title>Whole genome shotgun sequence of Actinoplanes humidus NBRC 14915.</title>
        <authorList>
            <person name="Komaki H."/>
            <person name="Tamura T."/>
        </authorList>
    </citation>
    <scope>NUCLEOTIDE SEQUENCE [LARGE SCALE GENOMIC DNA]</scope>
    <source>
        <strain evidence="3 4">NBRC 14915</strain>
    </source>
</reference>
<dbReference type="PANTHER" id="PTHR43798">
    <property type="entry name" value="MONOACYLGLYCEROL LIPASE"/>
    <property type="match status" value="1"/>
</dbReference>
<dbReference type="PANTHER" id="PTHR43798:SF31">
    <property type="entry name" value="AB HYDROLASE SUPERFAMILY PROTEIN YCLE"/>
    <property type="match status" value="1"/>
</dbReference>
<dbReference type="SUPFAM" id="SSF53474">
    <property type="entry name" value="alpha/beta-Hydrolases"/>
    <property type="match status" value="1"/>
</dbReference>
<dbReference type="InterPro" id="IPR000073">
    <property type="entry name" value="AB_hydrolase_1"/>
</dbReference>
<accession>A0ABQ4A6V3</accession>
<comment type="caution">
    <text evidence="3">The sequence shown here is derived from an EMBL/GenBank/DDBJ whole genome shotgun (WGS) entry which is preliminary data.</text>
</comment>
<evidence type="ECO:0000259" key="2">
    <source>
        <dbReference type="Pfam" id="PF12697"/>
    </source>
</evidence>
<evidence type="ECO:0000256" key="1">
    <source>
        <dbReference type="ARBA" id="ARBA00022801"/>
    </source>
</evidence>
<evidence type="ECO:0000313" key="3">
    <source>
        <dbReference type="EMBL" id="GIE26584.1"/>
    </source>
</evidence>
<protein>
    <submittedName>
        <fullName evidence="3">Hydrolase</fullName>
    </submittedName>
</protein>
<dbReference type="Pfam" id="PF12697">
    <property type="entry name" value="Abhydrolase_6"/>
    <property type="match status" value="1"/>
</dbReference>
<proteinExistence type="predicted"/>
<dbReference type="GO" id="GO:0016787">
    <property type="term" value="F:hydrolase activity"/>
    <property type="evidence" value="ECO:0007669"/>
    <property type="project" value="UniProtKB-KW"/>
</dbReference>
<keyword evidence="1 3" id="KW-0378">Hydrolase</keyword>
<name>A0ABQ4A6V3_9ACTN</name>
<sequence>MGGEVDRDPALPAADDGEDVEVATLGRPVVETPQGGERHRLGGQRRAPGWLIGELPYYDHRKGTGPTLVFLHYWGGSARTWQPVIDRLPGRATLTIEARGWGRSRELPGPYTLDQLAQDTRAVIADAGLTDYVLVGHSMGGKVAQLVAATRPAGLRELVLVGSGPAKPAPVVTPEYQRGLSHAYDSDESVAAVRDNVLTATPLSNKDQIVEDSRAGNPEATAGWPLHGIAQDITREAREIEVPVLVIAGEHDQVEPVDVLRDNLMPYLRNAHLHVIPGAGHLMPLEAPGELANLVSTPVPVPPSRSGR</sequence>
<dbReference type="PRINTS" id="PR00111">
    <property type="entry name" value="ABHYDROLASE"/>
</dbReference>